<evidence type="ECO:0000313" key="8">
    <source>
        <dbReference type="Proteomes" id="UP000278143"/>
    </source>
</evidence>
<dbReference type="EMBL" id="KZ990459">
    <property type="protein sequence ID" value="RKP24080.1"/>
    <property type="molecule type" value="Genomic_DNA"/>
</dbReference>
<protein>
    <submittedName>
        <fullName evidence="7">Uncharacterized protein</fullName>
    </submittedName>
</protein>
<dbReference type="PANTHER" id="PTHR22779">
    <property type="entry name" value="SD17342P"/>
    <property type="match status" value="1"/>
</dbReference>
<dbReference type="AlphaFoldDB" id="A0A4P9YYJ6"/>
<evidence type="ECO:0000256" key="1">
    <source>
        <dbReference type="ARBA" id="ARBA00004141"/>
    </source>
</evidence>
<comment type="subcellular location">
    <subcellularLocation>
        <location evidence="1">Membrane</location>
        <topology evidence="1">Multi-pass membrane protein</topology>
    </subcellularLocation>
</comment>
<dbReference type="OrthoDB" id="2131401at2759"/>
<keyword evidence="4 6" id="KW-1133">Transmembrane helix</keyword>
<comment type="similarity">
    <text evidence="2">Belongs to the TMEM170 family.</text>
</comment>
<evidence type="ECO:0000256" key="5">
    <source>
        <dbReference type="ARBA" id="ARBA00023136"/>
    </source>
</evidence>
<evidence type="ECO:0000256" key="4">
    <source>
        <dbReference type="ARBA" id="ARBA00022989"/>
    </source>
</evidence>
<accession>A0A4P9YYJ6</accession>
<gene>
    <name evidence="7" type="ORF">SYNPS1DRAFT_6003</name>
</gene>
<name>A0A4P9YYJ6_9FUNG</name>
<dbReference type="InterPro" id="IPR019334">
    <property type="entry name" value="TMEM170A/B/YPR153W-like"/>
</dbReference>
<reference evidence="8" key="1">
    <citation type="journal article" date="2018" name="Nat. Microbiol.">
        <title>Leveraging single-cell genomics to expand the fungal tree of life.</title>
        <authorList>
            <person name="Ahrendt S.R."/>
            <person name="Quandt C.A."/>
            <person name="Ciobanu D."/>
            <person name="Clum A."/>
            <person name="Salamov A."/>
            <person name="Andreopoulos B."/>
            <person name="Cheng J.F."/>
            <person name="Woyke T."/>
            <person name="Pelin A."/>
            <person name="Henrissat B."/>
            <person name="Reynolds N.K."/>
            <person name="Benny G.L."/>
            <person name="Smith M.E."/>
            <person name="James T.Y."/>
            <person name="Grigoriev I.V."/>
        </authorList>
    </citation>
    <scope>NUCLEOTIDE SEQUENCE [LARGE SCALE GENOMIC DNA]</scope>
    <source>
        <strain evidence="8">Benny S71-1</strain>
    </source>
</reference>
<proteinExistence type="inferred from homology"/>
<feature type="transmembrane region" description="Helical" evidence="6">
    <location>
        <begin position="76"/>
        <end position="94"/>
    </location>
</feature>
<feature type="non-terminal residue" evidence="7">
    <location>
        <position position="1"/>
    </location>
</feature>
<dbReference type="PANTHER" id="PTHR22779:SF6">
    <property type="entry name" value="SD17342P"/>
    <property type="match status" value="1"/>
</dbReference>
<keyword evidence="5 6" id="KW-0472">Membrane</keyword>
<keyword evidence="8" id="KW-1185">Reference proteome</keyword>
<evidence type="ECO:0000256" key="3">
    <source>
        <dbReference type="ARBA" id="ARBA00022692"/>
    </source>
</evidence>
<evidence type="ECO:0000256" key="2">
    <source>
        <dbReference type="ARBA" id="ARBA00006325"/>
    </source>
</evidence>
<dbReference type="Pfam" id="PF10190">
    <property type="entry name" value="Tmemb_170"/>
    <property type="match status" value="1"/>
</dbReference>
<feature type="transmembrane region" description="Helical" evidence="6">
    <location>
        <begin position="6"/>
        <end position="28"/>
    </location>
</feature>
<keyword evidence="3 6" id="KW-0812">Transmembrane</keyword>
<evidence type="ECO:0000256" key="6">
    <source>
        <dbReference type="SAM" id="Phobius"/>
    </source>
</evidence>
<sequence length="95" mass="10594">IEVWHFTLIWTLIFVCTIYFLAGLWAMFSLRGRPYFWAPPLLFGVLGALGAIIGGTLAGIILGAIYDAGYFRMSPWVPFMWGLAQALITIISSYS</sequence>
<dbReference type="Proteomes" id="UP000278143">
    <property type="component" value="Unassembled WGS sequence"/>
</dbReference>
<dbReference type="GO" id="GO:0016020">
    <property type="term" value="C:membrane"/>
    <property type="evidence" value="ECO:0007669"/>
    <property type="project" value="UniProtKB-SubCell"/>
</dbReference>
<evidence type="ECO:0000313" key="7">
    <source>
        <dbReference type="EMBL" id="RKP24080.1"/>
    </source>
</evidence>
<feature type="transmembrane region" description="Helical" evidence="6">
    <location>
        <begin position="40"/>
        <end position="64"/>
    </location>
</feature>
<organism evidence="7 8">
    <name type="scientific">Syncephalis pseudoplumigaleata</name>
    <dbReference type="NCBI Taxonomy" id="1712513"/>
    <lineage>
        <taxon>Eukaryota</taxon>
        <taxon>Fungi</taxon>
        <taxon>Fungi incertae sedis</taxon>
        <taxon>Zoopagomycota</taxon>
        <taxon>Zoopagomycotina</taxon>
        <taxon>Zoopagomycetes</taxon>
        <taxon>Zoopagales</taxon>
        <taxon>Piptocephalidaceae</taxon>
        <taxon>Syncephalis</taxon>
    </lineage>
</organism>
<feature type="non-terminal residue" evidence="7">
    <location>
        <position position="95"/>
    </location>
</feature>